<keyword evidence="5" id="KW-1185">Reference proteome</keyword>
<evidence type="ECO:0000313" key="5">
    <source>
        <dbReference type="Proteomes" id="UP000600214"/>
    </source>
</evidence>
<proteinExistence type="predicted"/>
<dbReference type="Proteomes" id="UP000600214">
    <property type="component" value="Unassembled WGS sequence"/>
</dbReference>
<dbReference type="InterPro" id="IPR040841">
    <property type="entry name" value="Luciferase_dom"/>
</dbReference>
<feature type="signal peptide" evidence="2">
    <location>
        <begin position="1"/>
        <end position="20"/>
    </location>
</feature>
<sequence length="268" mass="29405">MKTILIITVLCLLLNLLVSAQKSDTTTGRQVGDTVKSQASIDSVIQKSLTTQEFQDYRAWVALGIGGLPHTLEGYRTVKKMGMAMKDPLDVDRVSPYIGKNGDLASLQPLPKRPGTKPSIAPFAVPHRQTDQHNTGQIRKKQTELFDAAVQGSHGQLMYRNSYLEKHSPGIFLADPTKGNQTVVSLSHAEIGHIHAFDGSMHLILSPSDTKEVIEKGWGELHGLANGEGMVARTYMLIYSPRDQQELAITSQILDAAIQYSSYPAKQN</sequence>
<protein>
    <recommendedName>
        <fullName evidence="3">Luciferase domain-containing protein</fullName>
    </recommendedName>
</protein>
<reference evidence="5" key="1">
    <citation type="journal article" date="2019" name="Int. J. Syst. Evol. Microbiol.">
        <title>The Global Catalogue of Microorganisms (GCM) 10K type strain sequencing project: providing services to taxonomists for standard genome sequencing and annotation.</title>
        <authorList>
            <consortium name="The Broad Institute Genomics Platform"/>
            <consortium name="The Broad Institute Genome Sequencing Center for Infectious Disease"/>
            <person name="Wu L."/>
            <person name="Ma J."/>
        </authorList>
    </citation>
    <scope>NUCLEOTIDE SEQUENCE [LARGE SCALE GENOMIC DNA]</scope>
    <source>
        <strain evidence="5">CGMCC 1.15288</strain>
    </source>
</reference>
<name>A0ABQ1YQ68_9BACT</name>
<organism evidence="4 5">
    <name type="scientific">Dyadobacter endophyticus</name>
    <dbReference type="NCBI Taxonomy" id="1749036"/>
    <lineage>
        <taxon>Bacteria</taxon>
        <taxon>Pseudomonadati</taxon>
        <taxon>Bacteroidota</taxon>
        <taxon>Cytophagia</taxon>
        <taxon>Cytophagales</taxon>
        <taxon>Spirosomataceae</taxon>
        <taxon>Dyadobacter</taxon>
    </lineage>
</organism>
<evidence type="ECO:0000256" key="2">
    <source>
        <dbReference type="SAM" id="SignalP"/>
    </source>
</evidence>
<dbReference type="PANTHER" id="PTHR38695:SF1">
    <property type="entry name" value="AMINO ACID PERMEASE_ SLC12A DOMAIN-CONTAINING PROTEIN"/>
    <property type="match status" value="1"/>
</dbReference>
<dbReference type="Pfam" id="PF17648">
    <property type="entry name" value="Luciferase"/>
    <property type="match status" value="1"/>
</dbReference>
<accession>A0ABQ1YQ68</accession>
<dbReference type="EMBL" id="BMIA01000001">
    <property type="protein sequence ID" value="GGH32831.1"/>
    <property type="molecule type" value="Genomic_DNA"/>
</dbReference>
<keyword evidence="2" id="KW-0732">Signal</keyword>
<dbReference type="PANTHER" id="PTHR38695">
    <property type="entry name" value="AMINO ACID PERMEASE_ SLC12A DOMAIN-CONTAINING PROTEIN"/>
    <property type="match status" value="1"/>
</dbReference>
<dbReference type="RefSeq" id="WP_188931737.1">
    <property type="nucleotide sequence ID" value="NZ_BMIA01000001.1"/>
</dbReference>
<feature type="chain" id="PRO_5046416914" description="Luciferase domain-containing protein" evidence="2">
    <location>
        <begin position="21"/>
        <end position="268"/>
    </location>
</feature>
<feature type="region of interest" description="Disordered" evidence="1">
    <location>
        <begin position="102"/>
        <end position="135"/>
    </location>
</feature>
<comment type="caution">
    <text evidence="4">The sequence shown here is derived from an EMBL/GenBank/DDBJ whole genome shotgun (WGS) entry which is preliminary data.</text>
</comment>
<gene>
    <name evidence="4" type="ORF">GCM10007423_22630</name>
</gene>
<feature type="domain" description="Luciferase" evidence="3">
    <location>
        <begin position="189"/>
        <end position="257"/>
    </location>
</feature>
<dbReference type="InterPro" id="IPR048273">
    <property type="entry name" value="Luciferase"/>
</dbReference>
<evidence type="ECO:0000259" key="3">
    <source>
        <dbReference type="Pfam" id="PF17648"/>
    </source>
</evidence>
<evidence type="ECO:0000256" key="1">
    <source>
        <dbReference type="SAM" id="MobiDB-lite"/>
    </source>
</evidence>
<evidence type="ECO:0000313" key="4">
    <source>
        <dbReference type="EMBL" id="GGH32831.1"/>
    </source>
</evidence>